<dbReference type="PROSITE" id="PS00678">
    <property type="entry name" value="WD_REPEATS_1"/>
    <property type="match status" value="10"/>
</dbReference>
<dbReference type="InterPro" id="IPR020472">
    <property type="entry name" value="WD40_PAC1"/>
</dbReference>
<keyword evidence="1 3" id="KW-0853">WD repeat</keyword>
<feature type="repeat" description="WD" evidence="3">
    <location>
        <begin position="580"/>
        <end position="615"/>
    </location>
</feature>
<dbReference type="Gene3D" id="2.130.10.10">
    <property type="entry name" value="YVTN repeat-like/Quinoprotein amine dehydrogenase"/>
    <property type="match status" value="6"/>
</dbReference>
<dbReference type="Pfam" id="PF07676">
    <property type="entry name" value="PD40"/>
    <property type="match status" value="1"/>
</dbReference>
<evidence type="ECO:0000256" key="2">
    <source>
        <dbReference type="ARBA" id="ARBA00022737"/>
    </source>
</evidence>
<dbReference type="STRING" id="933852.A0A0C2WUL2"/>
<reference evidence="5 6" key="1">
    <citation type="submission" date="2014-04" db="EMBL/GenBank/DDBJ databases">
        <authorList>
            <consortium name="DOE Joint Genome Institute"/>
            <person name="Kuo A."/>
            <person name="Zuccaro A."/>
            <person name="Kohler A."/>
            <person name="Nagy L.G."/>
            <person name="Floudas D."/>
            <person name="Copeland A."/>
            <person name="Barry K.W."/>
            <person name="Cichocki N."/>
            <person name="Veneault-Fourrey C."/>
            <person name="LaButti K."/>
            <person name="Lindquist E.A."/>
            <person name="Lipzen A."/>
            <person name="Lundell T."/>
            <person name="Morin E."/>
            <person name="Murat C."/>
            <person name="Sun H."/>
            <person name="Tunlid A."/>
            <person name="Henrissat B."/>
            <person name="Grigoriev I.V."/>
            <person name="Hibbett D.S."/>
            <person name="Martin F."/>
            <person name="Nordberg H.P."/>
            <person name="Cantor M.N."/>
            <person name="Hua S.X."/>
        </authorList>
    </citation>
    <scope>NUCLEOTIDE SEQUENCE [LARGE SCALE GENOMIC DNA]</scope>
    <source>
        <strain evidence="5 6">MAFF 305830</strain>
    </source>
</reference>
<feature type="repeat" description="WD" evidence="3">
    <location>
        <begin position="752"/>
        <end position="793"/>
    </location>
</feature>
<name>A0A0C2WUL2_SERVB</name>
<evidence type="ECO:0000256" key="3">
    <source>
        <dbReference type="PROSITE-ProRule" id="PRU00221"/>
    </source>
</evidence>
<dbReference type="SMART" id="SM00320">
    <property type="entry name" value="WD40"/>
    <property type="match status" value="14"/>
</dbReference>
<dbReference type="HOGENOM" id="CLU_000288_6_3_1"/>
<dbReference type="InterPro" id="IPR036322">
    <property type="entry name" value="WD40_repeat_dom_sf"/>
</dbReference>
<feature type="repeat" description="WD" evidence="3">
    <location>
        <begin position="921"/>
        <end position="962"/>
    </location>
</feature>
<dbReference type="AlphaFoldDB" id="A0A0C2WUL2"/>
<dbReference type="PROSITE" id="PS50294">
    <property type="entry name" value="WD_REPEATS_REGION"/>
    <property type="match status" value="12"/>
</dbReference>
<reference evidence="6" key="2">
    <citation type="submission" date="2015-01" db="EMBL/GenBank/DDBJ databases">
        <title>Evolutionary Origins and Diversification of the Mycorrhizal Mutualists.</title>
        <authorList>
            <consortium name="DOE Joint Genome Institute"/>
            <consortium name="Mycorrhizal Genomics Consortium"/>
            <person name="Kohler A."/>
            <person name="Kuo A."/>
            <person name="Nagy L.G."/>
            <person name="Floudas D."/>
            <person name="Copeland A."/>
            <person name="Barry K.W."/>
            <person name="Cichocki N."/>
            <person name="Veneault-Fourrey C."/>
            <person name="LaButti K."/>
            <person name="Lindquist E.A."/>
            <person name="Lipzen A."/>
            <person name="Lundell T."/>
            <person name="Morin E."/>
            <person name="Murat C."/>
            <person name="Riley R."/>
            <person name="Ohm R."/>
            <person name="Sun H."/>
            <person name="Tunlid A."/>
            <person name="Henrissat B."/>
            <person name="Grigoriev I.V."/>
            <person name="Hibbett D.S."/>
            <person name="Martin F."/>
        </authorList>
    </citation>
    <scope>NUCLEOTIDE SEQUENCE [LARGE SCALE GENOMIC DNA]</scope>
    <source>
        <strain evidence="6">MAFF 305830</strain>
    </source>
</reference>
<feature type="repeat" description="WD" evidence="3">
    <location>
        <begin position="623"/>
        <end position="664"/>
    </location>
</feature>
<feature type="repeat" description="WD" evidence="3">
    <location>
        <begin position="1050"/>
        <end position="1091"/>
    </location>
</feature>
<feature type="repeat" description="WD" evidence="3">
    <location>
        <begin position="537"/>
        <end position="578"/>
    </location>
</feature>
<evidence type="ECO:0000256" key="1">
    <source>
        <dbReference type="ARBA" id="ARBA00022574"/>
    </source>
</evidence>
<dbReference type="SUPFAM" id="SSF50978">
    <property type="entry name" value="WD40 repeat-like"/>
    <property type="match status" value="2"/>
</dbReference>
<dbReference type="CDD" id="cd00200">
    <property type="entry name" value="WD40"/>
    <property type="match status" value="2"/>
</dbReference>
<dbReference type="PRINTS" id="PR00320">
    <property type="entry name" value="GPROTEINBRPT"/>
</dbReference>
<gene>
    <name evidence="5" type="ORF">M408DRAFT_108366</name>
</gene>
<feature type="repeat" description="WD" evidence="3">
    <location>
        <begin position="666"/>
        <end position="707"/>
    </location>
</feature>
<accession>A0A0C2WUL2</accession>
<dbReference type="InterPro" id="IPR015943">
    <property type="entry name" value="WD40/YVTN_repeat-like_dom_sf"/>
</dbReference>
<feature type="repeat" description="WD" evidence="3">
    <location>
        <begin position="878"/>
        <end position="919"/>
    </location>
</feature>
<dbReference type="InterPro" id="IPR019775">
    <property type="entry name" value="WD40_repeat_CS"/>
</dbReference>
<dbReference type="Pfam" id="PF24883">
    <property type="entry name" value="NPHP3_N"/>
    <property type="match status" value="1"/>
</dbReference>
<feature type="repeat" description="WD" evidence="3">
    <location>
        <begin position="1007"/>
        <end position="1048"/>
    </location>
</feature>
<feature type="repeat" description="WD" evidence="3">
    <location>
        <begin position="964"/>
        <end position="1005"/>
    </location>
</feature>
<protein>
    <recommendedName>
        <fullName evidence="4">Nephrocystin 3-like N-terminal domain-containing protein</fullName>
    </recommendedName>
</protein>
<dbReference type="InterPro" id="IPR050349">
    <property type="entry name" value="WD_LIS1/nudF_dynein_reg"/>
</dbReference>
<dbReference type="InterPro" id="IPR056884">
    <property type="entry name" value="NPHP3-like_N"/>
</dbReference>
<dbReference type="Proteomes" id="UP000054097">
    <property type="component" value="Unassembled WGS sequence"/>
</dbReference>
<feature type="domain" description="Nephrocystin 3-like N-terminal" evidence="4">
    <location>
        <begin position="4"/>
        <end position="99"/>
    </location>
</feature>
<evidence type="ECO:0000313" key="5">
    <source>
        <dbReference type="EMBL" id="KIM29868.1"/>
    </source>
</evidence>
<dbReference type="OrthoDB" id="538223at2759"/>
<dbReference type="PROSITE" id="PS50082">
    <property type="entry name" value="WD_REPEATS_2"/>
    <property type="match status" value="12"/>
</dbReference>
<sequence length="1157" mass="129124">MCISLAKQVLRACDSHDWDEYWATQSSEVLAQVSQNVKNMWEKLVYLPLGKCTKHARHVLIVDALDECDQVTRIPLLKCLLQACTPKSEPQIYLLLTTRKEDDILNILNMEAFRNVVVHLSLRNSETSPADVARYVEYRLDETGVVLTTEQREKLIHRCNGLFIFASLACDLLRDQCADDQPLLLKDILEKFTSLDALYHQTLSRVGNISEYMRERLMGILCIVLVAREPLSIATIAKLLSMSVDAVNTVVKKLGSILGSSSVDQPVYILHATLGEFLIRKNWVERGPDMIIGLEEAKIRSNRYYISKEEGERIMLRGTFANVMAKELVFNICRLETSSLLNEAVTDMNSRVNRWISSALRYSCIHWASHLESTPYDNEILGDLQNFMKNQFLSWLEVLSATKNVQFAAPMLTVLTEWLRVKKHYSRTMAEDMYRFVTTFVSVIAQSLPHIYLSALPFAPRASLVSQCYARSYYSILMVRRGGYSNWPPFQNVLFGHTNQVWSVKFSPDGKCIVSGSEDKTIRVWDVETGQAVGTPLKGHTGMINSITVSPDSKCIVSGSEDRTIQVWDIETGEAIRAPLEAHNDVITSVSFSPDGKRVVSGSRDRTLRVWDAETWLAVGAPFQGHTGEVTSVVFSPDGKHIGSCSWDKTVRVWDVETGKGVGLPFKGHTGIIWSVSFSPDGRHIASGSMDWTVLVWDVMSGQVIKAPFKGHGNAIRSVAFSPDGKYIVSGSQEWTIRVWDVETGQTVGVPFEGHDHGVSSVVFSPDGKRIASSSWDKTVRLWDFASRRVTRASFEGYATRFKFASFMPDDKRIISVSIHTDLQIWHAETGRPVGRSVNCYSTHVLLSPDGRRIAFASHDQLIRIYDLETWQELGAPFKGHTAELMCVVFSPDGKRLASGSRDRTVRVWDIETGLAIGLPLEGHTHDVLSVAFSPDGKRIASGSPDMTVRIWDVETGQAAGAPLKGHTDMVRTVAFSPDGRRIISGSEDKTIRIWDGETGHAIGAPFEGYNDGIYFVTFSPDGEHIISGSGDGIIRFWDTETGQTSGLPYDSHRGAILHISFSSDGKRMVSASLDGTVRLWDITMNKSKSLTSNTQMKNGWIVDSNSKLLFCVPPQFRAGLLWGNNLLIIGGVVKTELNFSSFVYGKNWARFKQPSR</sequence>
<dbReference type="PANTHER" id="PTHR44129">
    <property type="entry name" value="WD REPEAT-CONTAINING PROTEIN POP1"/>
    <property type="match status" value="1"/>
</dbReference>
<evidence type="ECO:0000259" key="4">
    <source>
        <dbReference type="Pfam" id="PF24883"/>
    </source>
</evidence>
<keyword evidence="2" id="KW-0677">Repeat</keyword>
<feature type="repeat" description="WD" evidence="3">
    <location>
        <begin position="709"/>
        <end position="750"/>
    </location>
</feature>
<dbReference type="InterPro" id="IPR011659">
    <property type="entry name" value="WD40"/>
</dbReference>
<dbReference type="InterPro" id="IPR001680">
    <property type="entry name" value="WD40_rpt"/>
</dbReference>
<proteinExistence type="predicted"/>
<keyword evidence="6" id="KW-1185">Reference proteome</keyword>
<evidence type="ECO:0000313" key="6">
    <source>
        <dbReference type="Proteomes" id="UP000054097"/>
    </source>
</evidence>
<feature type="repeat" description="WD" evidence="3">
    <location>
        <begin position="494"/>
        <end position="535"/>
    </location>
</feature>
<dbReference type="Pfam" id="PF00400">
    <property type="entry name" value="WD40"/>
    <property type="match status" value="12"/>
</dbReference>
<dbReference type="EMBL" id="KN824287">
    <property type="protein sequence ID" value="KIM29868.1"/>
    <property type="molecule type" value="Genomic_DNA"/>
</dbReference>
<organism evidence="5 6">
    <name type="scientific">Serendipita vermifera MAFF 305830</name>
    <dbReference type="NCBI Taxonomy" id="933852"/>
    <lineage>
        <taxon>Eukaryota</taxon>
        <taxon>Fungi</taxon>
        <taxon>Dikarya</taxon>
        <taxon>Basidiomycota</taxon>
        <taxon>Agaricomycotina</taxon>
        <taxon>Agaricomycetes</taxon>
        <taxon>Sebacinales</taxon>
        <taxon>Serendipitaceae</taxon>
        <taxon>Serendipita</taxon>
    </lineage>
</organism>